<sequence length="109" mass="12653">MRFDKVIRYLGFRPSHRFVFASSLALFCLSNLMCDNPSVSPDEKRFDVSVANLSSDRLAFDIYVWRVSRSMPTRLAKGRYNAGLVCQDKGWEFCARWAHSRRSPRSRLA</sequence>
<evidence type="ECO:0000313" key="1">
    <source>
        <dbReference type="EMBL" id="MBL4913966.1"/>
    </source>
</evidence>
<comment type="caution">
    <text evidence="1">The sequence shown here is derived from an EMBL/GenBank/DDBJ whole genome shotgun (WGS) entry which is preliminary data.</text>
</comment>
<protein>
    <submittedName>
        <fullName evidence="1">Uncharacterized protein</fullName>
    </submittedName>
</protein>
<reference evidence="1 2" key="1">
    <citation type="submission" date="2021-01" db="EMBL/GenBank/DDBJ databases">
        <title>Genome sequence of Shewanella schlegeliana JCM 11561.</title>
        <authorList>
            <person name="Zhang H."/>
            <person name="Li C."/>
        </authorList>
    </citation>
    <scope>NUCLEOTIDE SEQUENCE [LARGE SCALE GENOMIC DNA]</scope>
    <source>
        <strain evidence="1 2">JCM 11561</strain>
    </source>
</reference>
<dbReference type="RefSeq" id="WP_202722214.1">
    <property type="nucleotide sequence ID" value="NZ_BPEX01000027.1"/>
</dbReference>
<name>A0ABS1SZJ9_9GAMM</name>
<proteinExistence type="predicted"/>
<keyword evidence="2" id="KW-1185">Reference proteome</keyword>
<gene>
    <name evidence="1" type="ORF">JMA39_12655</name>
</gene>
<dbReference type="EMBL" id="JAESVD010000006">
    <property type="protein sequence ID" value="MBL4913966.1"/>
    <property type="molecule type" value="Genomic_DNA"/>
</dbReference>
<evidence type="ECO:0000313" key="2">
    <source>
        <dbReference type="Proteomes" id="UP000604898"/>
    </source>
</evidence>
<organism evidence="1 2">
    <name type="scientific">Shewanella schlegeliana</name>
    <dbReference type="NCBI Taxonomy" id="190308"/>
    <lineage>
        <taxon>Bacteria</taxon>
        <taxon>Pseudomonadati</taxon>
        <taxon>Pseudomonadota</taxon>
        <taxon>Gammaproteobacteria</taxon>
        <taxon>Alteromonadales</taxon>
        <taxon>Shewanellaceae</taxon>
        <taxon>Shewanella</taxon>
    </lineage>
</organism>
<accession>A0ABS1SZJ9</accession>
<dbReference type="Proteomes" id="UP000604898">
    <property type="component" value="Unassembled WGS sequence"/>
</dbReference>